<keyword evidence="3" id="KW-1185">Reference proteome</keyword>
<comment type="caution">
    <text evidence="2">The sequence shown here is derived from an EMBL/GenBank/DDBJ whole genome shotgun (WGS) entry which is preliminary data.</text>
</comment>
<evidence type="ECO:0000313" key="2">
    <source>
        <dbReference type="EMBL" id="OCB87075.1"/>
    </source>
</evidence>
<evidence type="ECO:0000256" key="1">
    <source>
        <dbReference type="SAM" id="MobiDB-lite"/>
    </source>
</evidence>
<evidence type="ECO:0000313" key="3">
    <source>
        <dbReference type="Proteomes" id="UP000757232"/>
    </source>
</evidence>
<sequence>MFSMNKNTPGPHEGDSDDNPVHVKDVAPETFQDFLLLLYPPHPAKDPHELQLEKSRWIAVLSLAHKWKFKGIRIFVIHKLEDFDFDEVSKVVLAHRYEISEWYMPAYIALAKRHEALSIHEAERLGFRFAVKMAQVRERRLNRSLKHLDTDDMMLKVDISAILAVGCPGEHSNDFMPLFYGFPQTSQPKK</sequence>
<protein>
    <recommendedName>
        <fullName evidence="4">BTB domain-containing protein</fullName>
    </recommendedName>
</protein>
<dbReference type="AlphaFoldDB" id="A0A9Q5N2Z1"/>
<name>A0A9Q5N2Z1_SANBA</name>
<organism evidence="2 3">
    <name type="scientific">Sanghuangporus baumii</name>
    <name type="common">Phellinus baumii</name>
    <dbReference type="NCBI Taxonomy" id="108892"/>
    <lineage>
        <taxon>Eukaryota</taxon>
        <taxon>Fungi</taxon>
        <taxon>Dikarya</taxon>
        <taxon>Basidiomycota</taxon>
        <taxon>Agaricomycotina</taxon>
        <taxon>Agaricomycetes</taxon>
        <taxon>Hymenochaetales</taxon>
        <taxon>Hymenochaetaceae</taxon>
        <taxon>Sanghuangporus</taxon>
    </lineage>
</organism>
<proteinExistence type="predicted"/>
<dbReference type="EMBL" id="LNZH02000195">
    <property type="protein sequence ID" value="OCB87075.1"/>
    <property type="molecule type" value="Genomic_DNA"/>
</dbReference>
<feature type="region of interest" description="Disordered" evidence="1">
    <location>
        <begin position="1"/>
        <end position="22"/>
    </location>
</feature>
<evidence type="ECO:0008006" key="4">
    <source>
        <dbReference type="Google" id="ProtNLM"/>
    </source>
</evidence>
<dbReference type="Proteomes" id="UP000757232">
    <property type="component" value="Unassembled WGS sequence"/>
</dbReference>
<reference evidence="2" key="1">
    <citation type="submission" date="2016-06" db="EMBL/GenBank/DDBJ databases">
        <title>Draft Genome sequence of the fungus Inonotus baumii.</title>
        <authorList>
            <person name="Zhu H."/>
            <person name="Lin W."/>
        </authorList>
    </citation>
    <scope>NUCLEOTIDE SEQUENCE</scope>
    <source>
        <strain evidence="2">821</strain>
    </source>
</reference>
<accession>A0A9Q5N2Z1</accession>
<dbReference type="OrthoDB" id="2367075at2759"/>
<gene>
    <name evidence="2" type="ORF">A7U60_g5810</name>
</gene>